<proteinExistence type="predicted"/>
<organism evidence="2 3">
    <name type="scientific">Venturia effusa</name>
    <dbReference type="NCBI Taxonomy" id="50376"/>
    <lineage>
        <taxon>Eukaryota</taxon>
        <taxon>Fungi</taxon>
        <taxon>Dikarya</taxon>
        <taxon>Ascomycota</taxon>
        <taxon>Pezizomycotina</taxon>
        <taxon>Dothideomycetes</taxon>
        <taxon>Pleosporomycetidae</taxon>
        <taxon>Venturiales</taxon>
        <taxon>Venturiaceae</taxon>
        <taxon>Venturia</taxon>
    </lineage>
</organism>
<evidence type="ECO:0008006" key="4">
    <source>
        <dbReference type="Google" id="ProtNLM"/>
    </source>
</evidence>
<feature type="signal peptide" evidence="1">
    <location>
        <begin position="1"/>
        <end position="17"/>
    </location>
</feature>
<protein>
    <recommendedName>
        <fullName evidence="4">Hydrophobin</fullName>
    </recommendedName>
</protein>
<dbReference type="Proteomes" id="UP000316270">
    <property type="component" value="Chromosome 4"/>
</dbReference>
<feature type="chain" id="PRO_5022223190" description="Hydrophobin" evidence="1">
    <location>
        <begin position="18"/>
        <end position="95"/>
    </location>
</feature>
<accession>A0A517L311</accession>
<keyword evidence="1" id="KW-0732">Signal</keyword>
<name>A0A517L311_9PEZI</name>
<evidence type="ECO:0000313" key="3">
    <source>
        <dbReference type="Proteomes" id="UP000316270"/>
    </source>
</evidence>
<reference evidence="2 3" key="1">
    <citation type="submission" date="2019-07" db="EMBL/GenBank/DDBJ databases">
        <title>Finished genome of Venturia effusa.</title>
        <authorList>
            <person name="Young C.A."/>
            <person name="Cox M.P."/>
            <person name="Ganley A.R.D."/>
            <person name="David W.J."/>
        </authorList>
    </citation>
    <scope>NUCLEOTIDE SEQUENCE [LARGE SCALE GENOMIC DNA]</scope>
    <source>
        <strain evidence="3">albino</strain>
    </source>
</reference>
<sequence>MFSKVIVFFSVLSVAFAAPGAPSTIPGTVAVDSQSCGNDQITSCCNDGGAGSILGLACTIPILGACSGSNTVACCSTDNQTGLINLNLQCIPIAL</sequence>
<dbReference type="EMBL" id="CP042188">
    <property type="protein sequence ID" value="QDS70025.1"/>
    <property type="molecule type" value="Genomic_DNA"/>
</dbReference>
<evidence type="ECO:0000313" key="2">
    <source>
        <dbReference type="EMBL" id="QDS70025.1"/>
    </source>
</evidence>
<keyword evidence="3" id="KW-1185">Reference proteome</keyword>
<dbReference type="OrthoDB" id="3944963at2759"/>
<evidence type="ECO:0000256" key="1">
    <source>
        <dbReference type="SAM" id="SignalP"/>
    </source>
</evidence>
<dbReference type="AlphaFoldDB" id="A0A517L311"/>
<gene>
    <name evidence="2" type="ORF">FKW77_003729</name>
</gene>